<evidence type="ECO:0000256" key="4">
    <source>
        <dbReference type="ARBA" id="ARBA00022833"/>
    </source>
</evidence>
<evidence type="ECO:0000313" key="8">
    <source>
        <dbReference type="EMBL" id="CTQ41122.1"/>
    </source>
</evidence>
<evidence type="ECO:0000259" key="7">
    <source>
        <dbReference type="PROSITE" id="PS50171"/>
    </source>
</evidence>
<dbReference type="InterPro" id="IPR036236">
    <property type="entry name" value="Znf_C2H2_sf"/>
</dbReference>
<keyword evidence="5" id="KW-0539">Nucleus</keyword>
<dbReference type="SUPFAM" id="SSF57667">
    <property type="entry name" value="beta-beta-alpha zinc fingers"/>
    <property type="match status" value="1"/>
</dbReference>
<dbReference type="GO" id="GO:0003676">
    <property type="term" value="F:nucleic acid binding"/>
    <property type="evidence" value="ECO:0007669"/>
    <property type="project" value="InterPro"/>
</dbReference>
<protein>
    <submittedName>
        <fullName evidence="8">U4/U6.U5 tri-snRNP component SNU23</fullName>
    </submittedName>
</protein>
<proteinExistence type="predicted"/>
<dbReference type="PANTHER" id="PTHR45986:SF1">
    <property type="entry name" value="ZINC FINGER MATRIN-TYPE PROTEIN 2"/>
    <property type="match status" value="1"/>
</dbReference>
<dbReference type="FunFam" id="3.30.160.60:FF:000491">
    <property type="entry name" value="zinc finger matrin-type protein 2-like"/>
    <property type="match status" value="1"/>
</dbReference>
<dbReference type="OrthoDB" id="30343at2759"/>
<dbReference type="PANTHER" id="PTHR45986">
    <property type="entry name" value="ZINC FINGER MATRIN-TYPE PROTEIN 2"/>
    <property type="match status" value="1"/>
</dbReference>
<dbReference type="PROSITE" id="PS50171">
    <property type="entry name" value="ZF_MATRIN"/>
    <property type="match status" value="1"/>
</dbReference>
<dbReference type="GO" id="GO:0046540">
    <property type="term" value="C:U4/U6 x U5 tri-snRNP complex"/>
    <property type="evidence" value="ECO:0007669"/>
    <property type="project" value="TreeGrafter"/>
</dbReference>
<evidence type="ECO:0000256" key="1">
    <source>
        <dbReference type="ARBA" id="ARBA00004123"/>
    </source>
</evidence>
<organism evidence="8 9">
    <name type="scientific">Babesia microti (strain RI)</name>
    <dbReference type="NCBI Taxonomy" id="1133968"/>
    <lineage>
        <taxon>Eukaryota</taxon>
        <taxon>Sar</taxon>
        <taxon>Alveolata</taxon>
        <taxon>Apicomplexa</taxon>
        <taxon>Aconoidasida</taxon>
        <taxon>Piroplasmida</taxon>
        <taxon>Babesiidae</taxon>
        <taxon>Babesia</taxon>
    </lineage>
</organism>
<dbReference type="InterPro" id="IPR040107">
    <property type="entry name" value="Snu23"/>
</dbReference>
<keyword evidence="4" id="KW-0862">Zinc</keyword>
<dbReference type="SMART" id="SM00451">
    <property type="entry name" value="ZnF_U1"/>
    <property type="match status" value="1"/>
</dbReference>
<evidence type="ECO:0000256" key="6">
    <source>
        <dbReference type="SAM" id="MobiDB-lite"/>
    </source>
</evidence>
<dbReference type="Pfam" id="PF12171">
    <property type="entry name" value="zf-C2H2_jaz"/>
    <property type="match status" value="1"/>
</dbReference>
<dbReference type="GO" id="GO:0008270">
    <property type="term" value="F:zinc ion binding"/>
    <property type="evidence" value="ECO:0007669"/>
    <property type="project" value="UniProtKB-KW"/>
</dbReference>
<comment type="subcellular location">
    <subcellularLocation>
        <location evidence="1">Nucleus</location>
    </subcellularLocation>
</comment>
<dbReference type="InterPro" id="IPR003604">
    <property type="entry name" value="Matrin/U1-like-C_Znf_C2H2"/>
</dbReference>
<dbReference type="KEGG" id="bmic:BMR1_03g02610"/>
<evidence type="ECO:0000256" key="2">
    <source>
        <dbReference type="ARBA" id="ARBA00022723"/>
    </source>
</evidence>
<dbReference type="Gene3D" id="3.30.160.60">
    <property type="entry name" value="Classic Zinc Finger"/>
    <property type="match status" value="1"/>
</dbReference>
<dbReference type="InterPro" id="IPR000690">
    <property type="entry name" value="Matrin/U1-C_Znf_C2H2"/>
</dbReference>
<dbReference type="GO" id="GO:0005681">
    <property type="term" value="C:spliceosomal complex"/>
    <property type="evidence" value="ECO:0007669"/>
    <property type="project" value="InterPro"/>
</dbReference>
<reference evidence="8 9" key="3">
    <citation type="journal article" date="2016" name="Sci. Rep.">
        <title>Genome-wide diversity and gene expression profiling of Babesia microti isolates identify polymorphic genes that mediate host-pathogen interactions.</title>
        <authorList>
            <person name="Silva J.C."/>
            <person name="Cornillot E."/>
            <person name="McCracken C."/>
            <person name="Usmani-Brown S."/>
            <person name="Dwivedi A."/>
            <person name="Ifeonu O.O."/>
            <person name="Crabtree J."/>
            <person name="Gotia H.T."/>
            <person name="Virji A.Z."/>
            <person name="Reynes C."/>
            <person name="Colinge J."/>
            <person name="Kumar V."/>
            <person name="Lawres L."/>
            <person name="Pazzi J.E."/>
            <person name="Pablo J.V."/>
            <person name="Hung C."/>
            <person name="Brancato J."/>
            <person name="Kumari P."/>
            <person name="Orvis J."/>
            <person name="Tretina K."/>
            <person name="Chibucos M."/>
            <person name="Ott S."/>
            <person name="Sadzewicz L."/>
            <person name="Sengamalay N."/>
            <person name="Shetty A.C."/>
            <person name="Su Q."/>
            <person name="Tallon L."/>
            <person name="Fraser C.M."/>
            <person name="Frutos R."/>
            <person name="Molina D.M."/>
            <person name="Krause P.J."/>
            <person name="Ben Mamoun C."/>
        </authorList>
    </citation>
    <scope>NUCLEOTIDE SEQUENCE [LARGE SCALE GENOMIC DNA]</scope>
    <source>
        <strain evidence="8 9">RI</strain>
    </source>
</reference>
<feature type="region of interest" description="Disordered" evidence="6">
    <location>
        <begin position="136"/>
        <end position="195"/>
    </location>
</feature>
<evidence type="ECO:0000313" key="9">
    <source>
        <dbReference type="Proteomes" id="UP000002899"/>
    </source>
</evidence>
<reference evidence="8 9" key="1">
    <citation type="journal article" date="2012" name="Nucleic Acids Res.">
        <title>Sequencing of the smallest Apicomplexan genome from the human pathogen Babesia microti.</title>
        <authorList>
            <person name="Cornillot E."/>
            <person name="Hadj-Kaddour K."/>
            <person name="Dassouli A."/>
            <person name="Noel B."/>
            <person name="Ranwez V."/>
            <person name="Vacherie B."/>
            <person name="Augagneur Y."/>
            <person name="Bres V."/>
            <person name="Duclos A."/>
            <person name="Randazzo S."/>
            <person name="Carcy B."/>
            <person name="Debierre-Grockiego F."/>
            <person name="Delbecq S."/>
            <person name="Moubri-Menage K."/>
            <person name="Shams-Eldin H."/>
            <person name="Usmani-Brown S."/>
            <person name="Bringaud F."/>
            <person name="Wincker P."/>
            <person name="Vivares C.P."/>
            <person name="Schwarz R.T."/>
            <person name="Schetters T.P."/>
            <person name="Krause P.J."/>
            <person name="Gorenflot A."/>
            <person name="Berry V."/>
            <person name="Barbe V."/>
            <person name="Ben Mamoun C."/>
        </authorList>
    </citation>
    <scope>NUCLEOTIDE SEQUENCE [LARGE SCALE GENOMIC DNA]</scope>
    <source>
        <strain evidence="8 9">RI</strain>
    </source>
</reference>
<accession>A0A0K3ANL6</accession>
<feature type="domain" description="Matrin-type" evidence="7">
    <location>
        <begin position="80"/>
        <end position="110"/>
    </location>
</feature>
<name>A0A0K3ANL6_BABMR</name>
<dbReference type="EMBL" id="LN871598">
    <property type="protein sequence ID" value="CTQ41122.1"/>
    <property type="molecule type" value="Genomic_DNA"/>
</dbReference>
<sequence length="195" mass="22165">MKDALGRRVWDRSKYGPKEGDEAELSSTLNAIGKVEPQILHVPKVKETLKQREKSVDLESQVGVSKLISPITPKWQQGGFYCKLCDCLLKDSQLYLDHLNGKKHNRMLGMSMRVERVTVDRVSEKLKNLKADRERNKLNSQGLEELQQQDKDRKRRKSRGKEASANGNANVEDDPPDEQTLAMAAMGFPTSFKKQ</sequence>
<dbReference type="InterPro" id="IPR022755">
    <property type="entry name" value="Znf_C2H2_jaz"/>
</dbReference>
<keyword evidence="3" id="KW-0863">Zinc-finger</keyword>
<dbReference type="GeneID" id="24425164"/>
<dbReference type="GO" id="GO:0000398">
    <property type="term" value="P:mRNA splicing, via spliceosome"/>
    <property type="evidence" value="ECO:0007669"/>
    <property type="project" value="InterPro"/>
</dbReference>
<reference evidence="8 9" key="2">
    <citation type="journal article" date="2013" name="PLoS ONE">
        <title>Whole genome mapping and re-organization of the nuclear and mitochondrial genomes of Babesia microti isolates.</title>
        <authorList>
            <person name="Cornillot E."/>
            <person name="Dassouli A."/>
            <person name="Garg A."/>
            <person name="Pachikara N."/>
            <person name="Randazzo S."/>
            <person name="Depoix D."/>
            <person name="Carcy B."/>
            <person name="Delbecq S."/>
            <person name="Frutos R."/>
            <person name="Silva J.C."/>
            <person name="Sutton R."/>
            <person name="Krause P.J."/>
            <person name="Mamoun C.B."/>
        </authorList>
    </citation>
    <scope>NUCLEOTIDE SEQUENCE [LARGE SCALE GENOMIC DNA]</scope>
    <source>
        <strain evidence="8 9">RI</strain>
    </source>
</reference>
<dbReference type="AlphaFoldDB" id="A0A0K3ANL6"/>
<dbReference type="Proteomes" id="UP000002899">
    <property type="component" value="Chromosome III"/>
</dbReference>
<evidence type="ECO:0000256" key="5">
    <source>
        <dbReference type="ARBA" id="ARBA00023242"/>
    </source>
</evidence>
<evidence type="ECO:0000256" key="3">
    <source>
        <dbReference type="ARBA" id="ARBA00022771"/>
    </source>
</evidence>
<keyword evidence="9" id="KW-1185">Reference proteome</keyword>
<dbReference type="OMA" id="CATCECT"/>
<dbReference type="VEuPathDB" id="PiroplasmaDB:BMR1_03g02610"/>
<gene>
    <name evidence="8" type="ORF">BMR1_03g02610</name>
</gene>
<keyword evidence="2" id="KW-0479">Metal-binding</keyword>
<dbReference type="RefSeq" id="XP_012649133.1">
    <property type="nucleotide sequence ID" value="XM_012793679.1"/>
</dbReference>